<dbReference type="InterPro" id="IPR023397">
    <property type="entry name" value="SAM-dep_MeTrfase_MraW_recog"/>
</dbReference>
<evidence type="ECO:0000313" key="6">
    <source>
        <dbReference type="EMBL" id="CEM54547.1"/>
    </source>
</evidence>
<dbReference type="AlphaFoldDB" id="A0A0G4IBJ3"/>
<proteinExistence type="inferred from homology"/>
<dbReference type="HAMAP" id="MF_01007">
    <property type="entry name" value="16SrRNA_methyltr_H"/>
    <property type="match status" value="1"/>
</dbReference>
<reference evidence="6" key="1">
    <citation type="submission" date="2014-11" db="EMBL/GenBank/DDBJ databases">
        <authorList>
            <person name="Otto D Thomas"/>
            <person name="Naeem Raeece"/>
        </authorList>
    </citation>
    <scope>NUCLEOTIDE SEQUENCE</scope>
</reference>
<accession>A0A0G4IBJ3</accession>
<dbReference type="Gene3D" id="3.40.50.150">
    <property type="entry name" value="Vaccinia Virus protein VP39"/>
    <property type="match status" value="2"/>
</dbReference>
<evidence type="ECO:0000256" key="1">
    <source>
        <dbReference type="ARBA" id="ARBA00010396"/>
    </source>
</evidence>
<evidence type="ECO:0000256" key="2">
    <source>
        <dbReference type="ARBA" id="ARBA00022603"/>
    </source>
</evidence>
<dbReference type="SUPFAM" id="SSF81799">
    <property type="entry name" value="Putative methyltransferase TM0872, insert domain"/>
    <property type="match status" value="1"/>
</dbReference>
<dbReference type="GO" id="GO:0070475">
    <property type="term" value="P:rRNA base methylation"/>
    <property type="evidence" value="ECO:0007669"/>
    <property type="project" value="TreeGrafter"/>
</dbReference>
<keyword evidence="3" id="KW-0808">Transferase</keyword>
<dbReference type="GO" id="GO:0071424">
    <property type="term" value="F:rRNA (cytosine-N4-)-methyltransferase activity"/>
    <property type="evidence" value="ECO:0007669"/>
    <property type="project" value="TreeGrafter"/>
</dbReference>
<dbReference type="SUPFAM" id="SSF53335">
    <property type="entry name" value="S-adenosyl-L-methionine-dependent methyltransferases"/>
    <property type="match status" value="1"/>
</dbReference>
<dbReference type="Pfam" id="PF01795">
    <property type="entry name" value="Methyltransf_5"/>
    <property type="match status" value="2"/>
</dbReference>
<gene>
    <name evidence="6" type="ORF">Cvel_12873</name>
</gene>
<organism evidence="6">
    <name type="scientific">Chromera velia CCMP2878</name>
    <dbReference type="NCBI Taxonomy" id="1169474"/>
    <lineage>
        <taxon>Eukaryota</taxon>
        <taxon>Sar</taxon>
        <taxon>Alveolata</taxon>
        <taxon>Colpodellida</taxon>
        <taxon>Chromeraceae</taxon>
        <taxon>Chromera</taxon>
    </lineage>
</organism>
<dbReference type="PhylomeDB" id="A0A0G4IBJ3"/>
<keyword evidence="4" id="KW-0949">S-adenosyl-L-methionine</keyword>
<dbReference type="EMBL" id="CDMZ01005797">
    <property type="protein sequence ID" value="CEM54547.1"/>
    <property type="molecule type" value="Genomic_DNA"/>
</dbReference>
<feature type="region of interest" description="Disordered" evidence="5">
    <location>
        <begin position="245"/>
        <end position="285"/>
    </location>
</feature>
<comment type="similarity">
    <text evidence="1">Belongs to the methyltransferase superfamily. RsmH family.</text>
</comment>
<name>A0A0G4IBJ3_9ALVE</name>
<evidence type="ECO:0000256" key="3">
    <source>
        <dbReference type="ARBA" id="ARBA00022679"/>
    </source>
</evidence>
<protein>
    <submittedName>
        <fullName evidence="6">Uncharacterized protein</fullName>
    </submittedName>
</protein>
<dbReference type="InterPro" id="IPR002903">
    <property type="entry name" value="RsmH"/>
</dbReference>
<feature type="compositionally biased region" description="Acidic residues" evidence="5">
    <location>
        <begin position="341"/>
        <end position="351"/>
    </location>
</feature>
<dbReference type="PANTHER" id="PTHR11265">
    <property type="entry name" value="S-ADENOSYL-METHYLTRANSFERASE MRAW"/>
    <property type="match status" value="1"/>
</dbReference>
<sequence>MRRSFKSKGRLRPQSLTLVAALLFIVQASGFLFPCSGNGLHHGYFQRRRLSSSTTLGHYALKKTNKKYRWTKKKRGGSSKGEESSDVQVDSLSLPFSSEYHCPVLCDEVVRLLLEGNDREGIYMDATLGGGGHTAAILSRLREGGRVVGVDQDPDALEFCSARLSGEIERGRLVIERANFDFLEDLLDEDSGREWACAVRERGGLDGLLLDLGVSSHQLDAGERGFAYGLDGPLDMRMDRESFHFETEEERQGTYSGDYLSAVEGGETDDEGGRSFSQTEGRGAGAGFMKEETTLGSASHFEELQSKGGMTDGRHGREKDEDLDGWEVNSGDSFHVSREGDGEEWEFEEGGGSDFLLTPQKRHRTAAELLNEESAEEISNVLYRYGEEKRARLVARTLVRWREEEGPFRRTSHLKEAVCRCTSPIGTERKKTLARVFQGLRLAVNQELPVLDHVLSVAHRLVRPGGRLVVLSYHSLEDRMVKNTIRHGTPLGEDTQEKPWIPVVKKAIIASTAEVAANPRARSAKLRAAERRAC</sequence>
<dbReference type="InterPro" id="IPR029063">
    <property type="entry name" value="SAM-dependent_MTases_sf"/>
</dbReference>
<evidence type="ECO:0000256" key="4">
    <source>
        <dbReference type="ARBA" id="ARBA00022691"/>
    </source>
</evidence>
<evidence type="ECO:0000256" key="5">
    <source>
        <dbReference type="SAM" id="MobiDB-lite"/>
    </source>
</evidence>
<feature type="region of interest" description="Disordered" evidence="5">
    <location>
        <begin position="304"/>
        <end position="354"/>
    </location>
</feature>
<dbReference type="PANTHER" id="PTHR11265:SF0">
    <property type="entry name" value="12S RRNA N4-METHYLCYTIDINE METHYLTRANSFERASE"/>
    <property type="match status" value="1"/>
</dbReference>
<keyword evidence="2" id="KW-0489">Methyltransferase</keyword>
<dbReference type="VEuPathDB" id="CryptoDB:Cvel_12873"/>